<proteinExistence type="predicted"/>
<feature type="region of interest" description="Disordered" evidence="1">
    <location>
        <begin position="1"/>
        <end position="31"/>
    </location>
</feature>
<organism evidence="2 3">
    <name type="scientific">Durusdinium trenchii</name>
    <dbReference type="NCBI Taxonomy" id="1381693"/>
    <lineage>
        <taxon>Eukaryota</taxon>
        <taxon>Sar</taxon>
        <taxon>Alveolata</taxon>
        <taxon>Dinophyceae</taxon>
        <taxon>Suessiales</taxon>
        <taxon>Symbiodiniaceae</taxon>
        <taxon>Durusdinium</taxon>
    </lineage>
</organism>
<evidence type="ECO:0000313" key="2">
    <source>
        <dbReference type="EMBL" id="CAK8988500.1"/>
    </source>
</evidence>
<dbReference type="Proteomes" id="UP001642484">
    <property type="component" value="Unassembled WGS sequence"/>
</dbReference>
<comment type="caution">
    <text evidence="2">The sequence shown here is derived from an EMBL/GenBank/DDBJ whole genome shotgun (WGS) entry which is preliminary data.</text>
</comment>
<reference evidence="2 3" key="1">
    <citation type="submission" date="2024-02" db="EMBL/GenBank/DDBJ databases">
        <authorList>
            <person name="Chen Y."/>
            <person name="Shah S."/>
            <person name="Dougan E. K."/>
            <person name="Thang M."/>
            <person name="Chan C."/>
        </authorList>
    </citation>
    <scope>NUCLEOTIDE SEQUENCE [LARGE SCALE GENOMIC DNA]</scope>
</reference>
<evidence type="ECO:0000256" key="1">
    <source>
        <dbReference type="SAM" id="MobiDB-lite"/>
    </source>
</evidence>
<keyword evidence="3" id="KW-1185">Reference proteome</keyword>
<accession>A0ABP0HEK1</accession>
<gene>
    <name evidence="2" type="ORF">CCMP2556_LOCUS1290</name>
</gene>
<evidence type="ECO:0000313" key="3">
    <source>
        <dbReference type="Proteomes" id="UP001642484"/>
    </source>
</evidence>
<sequence length="122" mass="13271">MQPKKLGRWERGREEGRETAEANDGGQQRAPVHQVMQRLGRVPAGTPTAGRDTGLAQQAINSLCSQSWLPSGLRPGQMSWLPGIEALCGSARGPTGACTWEDVSDLNVRDFGLMGSRTILRW</sequence>
<dbReference type="EMBL" id="CAXAMN010000436">
    <property type="protein sequence ID" value="CAK8988500.1"/>
    <property type="molecule type" value="Genomic_DNA"/>
</dbReference>
<name>A0ABP0HEK1_9DINO</name>
<protein>
    <submittedName>
        <fullName evidence="2">Uncharacterized protein</fullName>
    </submittedName>
</protein>
<feature type="compositionally biased region" description="Basic and acidic residues" evidence="1">
    <location>
        <begin position="7"/>
        <end position="20"/>
    </location>
</feature>